<reference evidence="1" key="1">
    <citation type="submission" date="2014-12" db="EMBL/GenBank/DDBJ databases">
        <title>Insight into the proteome of Arion vulgaris.</title>
        <authorList>
            <person name="Aradska J."/>
            <person name="Bulat T."/>
            <person name="Smidak R."/>
            <person name="Sarate P."/>
            <person name="Gangsoo J."/>
            <person name="Sialana F."/>
            <person name="Bilban M."/>
            <person name="Lubec G."/>
        </authorList>
    </citation>
    <scope>NUCLEOTIDE SEQUENCE</scope>
    <source>
        <tissue evidence="1">Skin</tissue>
    </source>
</reference>
<feature type="non-terminal residue" evidence="1">
    <location>
        <position position="49"/>
    </location>
</feature>
<protein>
    <submittedName>
        <fullName evidence="1">Uncharacterized protein</fullName>
    </submittedName>
</protein>
<name>A0A0B6YLU4_9EUPU</name>
<sequence>MECACPDVDIGIRYNVSRIDLCISSNCPRELEPWILSPVQQSYGEPTIL</sequence>
<accession>A0A0B6YLU4</accession>
<proteinExistence type="predicted"/>
<dbReference type="AlphaFoldDB" id="A0A0B6YLU4"/>
<gene>
    <name evidence="1" type="primary">ORF29557</name>
</gene>
<dbReference type="EMBL" id="HACG01010343">
    <property type="protein sequence ID" value="CEK57208.1"/>
    <property type="molecule type" value="Transcribed_RNA"/>
</dbReference>
<evidence type="ECO:0000313" key="1">
    <source>
        <dbReference type="EMBL" id="CEK57208.1"/>
    </source>
</evidence>
<organism evidence="1">
    <name type="scientific">Arion vulgaris</name>
    <dbReference type="NCBI Taxonomy" id="1028688"/>
    <lineage>
        <taxon>Eukaryota</taxon>
        <taxon>Metazoa</taxon>
        <taxon>Spiralia</taxon>
        <taxon>Lophotrochozoa</taxon>
        <taxon>Mollusca</taxon>
        <taxon>Gastropoda</taxon>
        <taxon>Heterobranchia</taxon>
        <taxon>Euthyneura</taxon>
        <taxon>Panpulmonata</taxon>
        <taxon>Eupulmonata</taxon>
        <taxon>Stylommatophora</taxon>
        <taxon>Helicina</taxon>
        <taxon>Arionoidea</taxon>
        <taxon>Arionidae</taxon>
        <taxon>Arion</taxon>
    </lineage>
</organism>